<protein>
    <submittedName>
        <fullName evidence="2">Uncharacterized protein</fullName>
    </submittedName>
</protein>
<dbReference type="Proteomes" id="UP000316008">
    <property type="component" value="Unassembled WGS sequence"/>
</dbReference>
<name>A0A556MPP1_9FLAO</name>
<feature type="chain" id="PRO_5022238180" evidence="1">
    <location>
        <begin position="20"/>
        <end position="297"/>
    </location>
</feature>
<keyword evidence="1" id="KW-0732">Signal</keyword>
<gene>
    <name evidence="2" type="ORF">FO442_12535</name>
</gene>
<dbReference type="OrthoDB" id="5826911at2"/>
<dbReference type="AlphaFoldDB" id="A0A556MPP1"/>
<sequence>MKKLITSFIWISLFFSIKAQQTGIYMEEFTISDQVLHGQIDDKYSITAYLKFEEYSPENWLSFSVSGWYYYDHVQKKIPLVGIYYGDGITLYSFADPLRIDSIKHMTSTAANPWETTDELINRSGYTEKFELAYSEYSYSGTWKNDKKTLGVRLNTSNIDLDKREEFLVLPLPKNEKKHIALSQFGPYAYGYSIFASRTDAVGSKVLLKYEMNSTANPNGMCGAGMEIGYLLLNFDPKGNLLDYHMEDVESCLSNFWSEMKEVPNTGGKKVSYTITDSEEKVHTVIVDGVNFSLVSK</sequence>
<organism evidence="2 3">
    <name type="scientific">Fluviicola chungangensis</name>
    <dbReference type="NCBI Taxonomy" id="2597671"/>
    <lineage>
        <taxon>Bacteria</taxon>
        <taxon>Pseudomonadati</taxon>
        <taxon>Bacteroidota</taxon>
        <taxon>Flavobacteriia</taxon>
        <taxon>Flavobacteriales</taxon>
        <taxon>Crocinitomicaceae</taxon>
        <taxon>Fluviicola</taxon>
    </lineage>
</organism>
<proteinExistence type="predicted"/>
<keyword evidence="3" id="KW-1185">Reference proteome</keyword>
<reference evidence="2 3" key="1">
    <citation type="submission" date="2019-07" db="EMBL/GenBank/DDBJ databases">
        <authorList>
            <person name="Huq M.A."/>
        </authorList>
    </citation>
    <scope>NUCLEOTIDE SEQUENCE [LARGE SCALE GENOMIC DNA]</scope>
    <source>
        <strain evidence="2 3">MAH-3</strain>
    </source>
</reference>
<comment type="caution">
    <text evidence="2">The sequence shown here is derived from an EMBL/GenBank/DDBJ whole genome shotgun (WGS) entry which is preliminary data.</text>
</comment>
<evidence type="ECO:0000313" key="3">
    <source>
        <dbReference type="Proteomes" id="UP000316008"/>
    </source>
</evidence>
<feature type="signal peptide" evidence="1">
    <location>
        <begin position="1"/>
        <end position="19"/>
    </location>
</feature>
<accession>A0A556MPP1</accession>
<dbReference type="EMBL" id="VLPL01000006">
    <property type="protein sequence ID" value="TSJ41913.1"/>
    <property type="molecule type" value="Genomic_DNA"/>
</dbReference>
<evidence type="ECO:0000313" key="2">
    <source>
        <dbReference type="EMBL" id="TSJ41913.1"/>
    </source>
</evidence>
<dbReference type="RefSeq" id="WP_144333547.1">
    <property type="nucleotide sequence ID" value="NZ_VLPL01000006.1"/>
</dbReference>
<evidence type="ECO:0000256" key="1">
    <source>
        <dbReference type="SAM" id="SignalP"/>
    </source>
</evidence>